<organism evidence="11 12">
    <name type="scientific">Egicoccus halophilus</name>
    <dbReference type="NCBI Taxonomy" id="1670830"/>
    <lineage>
        <taxon>Bacteria</taxon>
        <taxon>Bacillati</taxon>
        <taxon>Actinomycetota</taxon>
        <taxon>Nitriliruptoria</taxon>
        <taxon>Egicoccales</taxon>
        <taxon>Egicoccaceae</taxon>
        <taxon>Egicoccus</taxon>
    </lineage>
</organism>
<feature type="compositionally biased region" description="Low complexity" evidence="8">
    <location>
        <begin position="808"/>
        <end position="820"/>
    </location>
</feature>
<keyword evidence="3" id="KW-0645">Protease</keyword>
<feature type="domain" description="Peptidase M14" evidence="10">
    <location>
        <begin position="432"/>
        <end position="760"/>
    </location>
</feature>
<evidence type="ECO:0000256" key="3">
    <source>
        <dbReference type="ARBA" id="ARBA00022670"/>
    </source>
</evidence>
<dbReference type="SUPFAM" id="SSF53187">
    <property type="entry name" value="Zn-dependent exopeptidases"/>
    <property type="match status" value="1"/>
</dbReference>
<evidence type="ECO:0000313" key="12">
    <source>
        <dbReference type="Proteomes" id="UP000650511"/>
    </source>
</evidence>
<dbReference type="InterPro" id="IPR000834">
    <property type="entry name" value="Peptidase_M14"/>
</dbReference>
<dbReference type="PROSITE" id="PS51272">
    <property type="entry name" value="SLH"/>
    <property type="match status" value="2"/>
</dbReference>
<comment type="caution">
    <text evidence="11">The sequence shown here is derived from an EMBL/GenBank/DDBJ whole genome shotgun (WGS) entry which is preliminary data.</text>
</comment>
<dbReference type="AlphaFoldDB" id="A0A8J3A9J4"/>
<evidence type="ECO:0000313" key="11">
    <source>
        <dbReference type="EMBL" id="GGI08096.1"/>
    </source>
</evidence>
<dbReference type="InterPro" id="IPR001119">
    <property type="entry name" value="SLH_dom"/>
</dbReference>
<dbReference type="InterPro" id="IPR059177">
    <property type="entry name" value="GH29D-like_dom"/>
</dbReference>
<dbReference type="PANTHER" id="PTHR11705">
    <property type="entry name" value="PROTEASE FAMILY M14 CARBOXYPEPTIDASE A,B"/>
    <property type="match status" value="1"/>
</dbReference>
<name>A0A8J3A9J4_9ACTN</name>
<dbReference type="PROSITE" id="PS52035">
    <property type="entry name" value="PEPTIDASE_M14"/>
    <property type="match status" value="1"/>
</dbReference>
<proteinExistence type="inferred from homology"/>
<gene>
    <name evidence="11" type="ORF">GCM10011354_27390</name>
</gene>
<evidence type="ECO:0000256" key="8">
    <source>
        <dbReference type="SAM" id="MobiDB-lite"/>
    </source>
</evidence>
<keyword evidence="12" id="KW-1185">Reference proteome</keyword>
<dbReference type="Pfam" id="PF00395">
    <property type="entry name" value="SLH"/>
    <property type="match status" value="2"/>
</dbReference>
<feature type="domain" description="SLH" evidence="9">
    <location>
        <begin position="1010"/>
        <end position="1072"/>
    </location>
</feature>
<feature type="domain" description="SLH" evidence="9">
    <location>
        <begin position="946"/>
        <end position="1009"/>
    </location>
</feature>
<dbReference type="SMART" id="SM00631">
    <property type="entry name" value="Zn_pept"/>
    <property type="match status" value="1"/>
</dbReference>
<dbReference type="Pfam" id="PF00246">
    <property type="entry name" value="Peptidase_M14"/>
    <property type="match status" value="1"/>
</dbReference>
<sequence length="1076" mass="117783">MTGGAEADPTAPDDEELVFPGLPTTKLALIEVESYTALSNLETFHQIDLAHWHDQVDDGRVRSAAFVTDEEIEILEGLGVHIEDVSDLPTPEEAEDEFLGSIEQTEIEDLISRQQAEQRELELKMQALQTTSATSYSTAFLRSAAAADLELAAVPPPVDDTEFLRVLRADTFTNYSGNFLSIEVRSLFDDTTSANARDDRMEISYEEDGETTTRTLNVFSDAGQYIYHRVSRPVLVRGGTLPDTVEVRLFERLRDAEGELTGEEELLEELVVPTSTWAPYDEIGYPEGFQYGFVPGYLDSVDSTNAITLLHEQYPELTDLVELPNQTNGYQRKAMLAYVATNGTPGESTVNVESLDWGHEGGNQITFEILDTGVAGQDLGVVRDTAGSGNNQRQIVRVTPATDGDGVVTSTAAEVIAAINASDEVNDLVRAFTYRGSEGGGVVPTLGQQNLSDHLNAPTHKIDRGPRDVYMLRIGAHRDGSKTGVFAYSQEHAREWVTPVVAVETATRLLRNYGTDPLTTELVDNLDIFIIPTVNRDGTDYSRYDNTTQRRNLTRYCDELYSDVNARNAWGVDLNRNFARYSLFDGYSGASTSCVSDVFAGPNELSEPEAQNSVWVVEQNPNIRFSMNIHTHGGYFMWAPGTYRTPGRIPAPRPDLGVEEFFFEASETILGRIAEHRGTVIEPGRTGPIIDVLYSAAGNSADHFWYDGLEEGRPVFGWSFEAGANVYTGQGNTGWVSPGGFFPTFMDEGWNQSMEFANGIYGMLEVALEFEQDDQAPTTRPNVRGDVNYDGAADVFFASDEPATVHYTTDGTTPTTDSPTVQRWGHDTHPTGGARDSAEPISLDETTTLKWFGVDVAGNEEAVRELTVYIDEEPPFVADACTDVAPLQFPDVTGGRHADNIRCIGGLGISQGNTDGEYMPGSDVRRDQMATFIANMLRVAGVQLPASPDDAFGDDGGHHELAINQLAELGIVQGRSEGVYAPGRAVTREQMTSFLVNSLEYILDEELAAEASAFTDIAASRHFENIEIAAHLGITQGTTPTTFGPGQNVRRDQMGSFIKRSLDVLAADGYVLTPVR</sequence>
<evidence type="ECO:0000259" key="9">
    <source>
        <dbReference type="PROSITE" id="PS51272"/>
    </source>
</evidence>
<evidence type="ECO:0008006" key="13">
    <source>
        <dbReference type="Google" id="ProtNLM"/>
    </source>
</evidence>
<reference evidence="11" key="1">
    <citation type="journal article" date="2014" name="Int. J. Syst. Evol. Microbiol.">
        <title>Complete genome sequence of Corynebacterium casei LMG S-19264T (=DSM 44701T), isolated from a smear-ripened cheese.</title>
        <authorList>
            <consortium name="US DOE Joint Genome Institute (JGI-PGF)"/>
            <person name="Walter F."/>
            <person name="Albersmeier A."/>
            <person name="Kalinowski J."/>
            <person name="Ruckert C."/>
        </authorList>
    </citation>
    <scope>NUCLEOTIDE SEQUENCE</scope>
    <source>
        <strain evidence="11">CGMCC 1.14988</strain>
    </source>
</reference>
<dbReference type="PANTHER" id="PTHR11705:SF143">
    <property type="entry name" value="SLL0236 PROTEIN"/>
    <property type="match status" value="1"/>
</dbReference>
<evidence type="ECO:0000256" key="7">
    <source>
        <dbReference type="PROSITE-ProRule" id="PRU01379"/>
    </source>
</evidence>
<dbReference type="GO" id="GO:0004181">
    <property type="term" value="F:metallocarboxypeptidase activity"/>
    <property type="evidence" value="ECO:0007669"/>
    <property type="project" value="InterPro"/>
</dbReference>
<keyword evidence="6" id="KW-0482">Metalloprotease</keyword>
<comment type="cofactor">
    <cofactor evidence="1">
        <name>Zn(2+)</name>
        <dbReference type="ChEBI" id="CHEBI:29105"/>
    </cofactor>
</comment>
<feature type="active site" description="Proton donor/acceptor" evidence="7">
    <location>
        <position position="721"/>
    </location>
</feature>
<dbReference type="RefSeq" id="WP_165403864.1">
    <property type="nucleotide sequence ID" value="NZ_BMHA01000010.1"/>
</dbReference>
<evidence type="ECO:0000256" key="2">
    <source>
        <dbReference type="ARBA" id="ARBA00005988"/>
    </source>
</evidence>
<dbReference type="Proteomes" id="UP000650511">
    <property type="component" value="Unassembled WGS sequence"/>
</dbReference>
<evidence type="ECO:0000256" key="6">
    <source>
        <dbReference type="ARBA" id="ARBA00023049"/>
    </source>
</evidence>
<reference evidence="11" key="2">
    <citation type="submission" date="2020-09" db="EMBL/GenBank/DDBJ databases">
        <authorList>
            <person name="Sun Q."/>
            <person name="Zhou Y."/>
        </authorList>
    </citation>
    <scope>NUCLEOTIDE SEQUENCE</scope>
    <source>
        <strain evidence="11">CGMCC 1.14988</strain>
    </source>
</reference>
<dbReference type="GO" id="GO:0005615">
    <property type="term" value="C:extracellular space"/>
    <property type="evidence" value="ECO:0007669"/>
    <property type="project" value="TreeGrafter"/>
</dbReference>
<evidence type="ECO:0000256" key="1">
    <source>
        <dbReference type="ARBA" id="ARBA00001947"/>
    </source>
</evidence>
<accession>A0A8J3A9J4</accession>
<dbReference type="GO" id="GO:0006508">
    <property type="term" value="P:proteolysis"/>
    <property type="evidence" value="ECO:0007669"/>
    <property type="project" value="UniProtKB-KW"/>
</dbReference>
<evidence type="ECO:0000256" key="5">
    <source>
        <dbReference type="ARBA" id="ARBA00022833"/>
    </source>
</evidence>
<comment type="similarity">
    <text evidence="2 7">Belongs to the peptidase M14 family.</text>
</comment>
<dbReference type="Gene3D" id="3.40.630.10">
    <property type="entry name" value="Zn peptidases"/>
    <property type="match status" value="1"/>
</dbReference>
<protein>
    <recommendedName>
        <fullName evidence="13">Zinc carboxypeptidase</fullName>
    </recommendedName>
</protein>
<keyword evidence="5" id="KW-0862">Zinc</keyword>
<evidence type="ECO:0000259" key="10">
    <source>
        <dbReference type="PROSITE" id="PS52035"/>
    </source>
</evidence>
<dbReference type="Pfam" id="PF13290">
    <property type="entry name" value="CHB_HEX_C_1"/>
    <property type="match status" value="1"/>
</dbReference>
<dbReference type="GO" id="GO:0008270">
    <property type="term" value="F:zinc ion binding"/>
    <property type="evidence" value="ECO:0007669"/>
    <property type="project" value="InterPro"/>
</dbReference>
<dbReference type="EMBL" id="BMHA01000010">
    <property type="protein sequence ID" value="GGI08096.1"/>
    <property type="molecule type" value="Genomic_DNA"/>
</dbReference>
<feature type="region of interest" description="Disordered" evidence="8">
    <location>
        <begin position="805"/>
        <end position="839"/>
    </location>
</feature>
<keyword evidence="4" id="KW-0378">Hydrolase</keyword>
<evidence type="ECO:0000256" key="4">
    <source>
        <dbReference type="ARBA" id="ARBA00022801"/>
    </source>
</evidence>